<gene>
    <name evidence="3" type="ORF">JFN88_23855</name>
</gene>
<dbReference type="Proteomes" id="UP000640274">
    <property type="component" value="Unassembled WGS sequence"/>
</dbReference>
<dbReference type="EMBL" id="JAELUP010000117">
    <property type="protein sequence ID" value="MBJ6364257.1"/>
    <property type="molecule type" value="Genomic_DNA"/>
</dbReference>
<evidence type="ECO:0000256" key="2">
    <source>
        <dbReference type="SAM" id="Phobius"/>
    </source>
</evidence>
<keyword evidence="2" id="KW-1133">Transmembrane helix</keyword>
<sequence length="101" mass="11408">MRRKMSPALIVIIALAVIGIAANVQNYLIPVLVLGLIFLLYYVGVYRKNPSRYNTKKTAVKSRTSQHSAKSKSKSSRKTIPFRVIEGGKDDQDQDDMPKYH</sequence>
<organism evidence="3 4">
    <name type="scientific">Paenibacillus roseus</name>
    <dbReference type="NCBI Taxonomy" id="2798579"/>
    <lineage>
        <taxon>Bacteria</taxon>
        <taxon>Bacillati</taxon>
        <taxon>Bacillota</taxon>
        <taxon>Bacilli</taxon>
        <taxon>Bacillales</taxon>
        <taxon>Paenibacillaceae</taxon>
        <taxon>Paenibacillus</taxon>
    </lineage>
</organism>
<proteinExistence type="predicted"/>
<evidence type="ECO:0000313" key="4">
    <source>
        <dbReference type="Proteomes" id="UP000640274"/>
    </source>
</evidence>
<dbReference type="AlphaFoldDB" id="A0A934MXJ8"/>
<comment type="caution">
    <text evidence="3">The sequence shown here is derived from an EMBL/GenBank/DDBJ whole genome shotgun (WGS) entry which is preliminary data.</text>
</comment>
<name>A0A934MXJ8_9BACL</name>
<keyword evidence="4" id="KW-1185">Reference proteome</keyword>
<feature type="compositionally biased region" description="Basic and acidic residues" evidence="1">
    <location>
        <begin position="86"/>
        <end position="101"/>
    </location>
</feature>
<reference evidence="3" key="1">
    <citation type="submission" date="2020-12" db="EMBL/GenBank/DDBJ databases">
        <authorList>
            <person name="Huq M.A."/>
        </authorList>
    </citation>
    <scope>NUCLEOTIDE SEQUENCE</scope>
    <source>
        <strain evidence="3">MAHUQ-46</strain>
    </source>
</reference>
<keyword evidence="2" id="KW-0472">Membrane</keyword>
<keyword evidence="2" id="KW-0812">Transmembrane</keyword>
<feature type="transmembrane region" description="Helical" evidence="2">
    <location>
        <begin position="31"/>
        <end position="47"/>
    </location>
</feature>
<feature type="region of interest" description="Disordered" evidence="1">
    <location>
        <begin position="55"/>
        <end position="101"/>
    </location>
</feature>
<evidence type="ECO:0000256" key="1">
    <source>
        <dbReference type="SAM" id="MobiDB-lite"/>
    </source>
</evidence>
<dbReference type="RefSeq" id="WP_199021850.1">
    <property type="nucleotide sequence ID" value="NZ_JAELUP010000117.1"/>
</dbReference>
<protein>
    <submittedName>
        <fullName evidence="3">Uncharacterized protein</fullName>
    </submittedName>
</protein>
<evidence type="ECO:0000313" key="3">
    <source>
        <dbReference type="EMBL" id="MBJ6364257.1"/>
    </source>
</evidence>
<accession>A0A934MXJ8</accession>